<evidence type="ECO:0000313" key="2">
    <source>
        <dbReference type="Ensembl" id="ENSMPUP00000003724.1"/>
    </source>
</evidence>
<proteinExistence type="predicted"/>
<accession>M3XXC4</accession>
<organism evidence="2">
    <name type="scientific">Mustela putorius furo</name>
    <name type="common">European domestic ferret</name>
    <name type="synonym">Mustela furo</name>
    <dbReference type="NCBI Taxonomy" id="9669"/>
    <lineage>
        <taxon>Eukaryota</taxon>
        <taxon>Metazoa</taxon>
        <taxon>Chordata</taxon>
        <taxon>Craniata</taxon>
        <taxon>Vertebrata</taxon>
        <taxon>Euteleostomi</taxon>
        <taxon>Mammalia</taxon>
        <taxon>Eutheria</taxon>
        <taxon>Laurasiatheria</taxon>
        <taxon>Carnivora</taxon>
        <taxon>Caniformia</taxon>
        <taxon>Musteloidea</taxon>
        <taxon>Mustelidae</taxon>
        <taxon>Mustelinae</taxon>
        <taxon>Mustela</taxon>
    </lineage>
</organism>
<dbReference type="InParanoid" id="M3XXC4"/>
<feature type="region of interest" description="Disordered" evidence="1">
    <location>
        <begin position="48"/>
        <end position="68"/>
    </location>
</feature>
<reference evidence="2" key="1">
    <citation type="submission" date="2024-06" db="UniProtKB">
        <authorList>
            <consortium name="Ensembl"/>
        </authorList>
    </citation>
    <scope>IDENTIFICATION</scope>
</reference>
<protein>
    <submittedName>
        <fullName evidence="2">Uncharacterized protein</fullName>
    </submittedName>
</protein>
<dbReference type="Ensembl" id="ENSMPUT00000003792.1">
    <property type="protein sequence ID" value="ENSMPUP00000003724.1"/>
    <property type="gene ID" value="ENSMPUG00000003754.1"/>
</dbReference>
<dbReference type="EMBL" id="AEYP01008840">
    <property type="status" value="NOT_ANNOTATED_CDS"/>
    <property type="molecule type" value="Genomic_DNA"/>
</dbReference>
<sequence length="151" mass="14894">MKIPILNTGPCPAHPEASLPPEPGPLPSALGGPTQAVPFLPLPASSLVPCRPSSRSHPAGAAPPGPDGSLLSLVTAASLGITGLVPFSHLQAGSPSGWGGRSLTSGDSYGLKAAPSPPVAANSFATSLQHSCICNSQLLQAGTSQLQHTAG</sequence>
<dbReference type="HOGENOM" id="CLU_1730841_0_0_1"/>
<feature type="region of interest" description="Disordered" evidence="1">
    <location>
        <begin position="1"/>
        <end position="34"/>
    </location>
</feature>
<dbReference type="AlphaFoldDB" id="M3XXC4"/>
<evidence type="ECO:0000256" key="1">
    <source>
        <dbReference type="SAM" id="MobiDB-lite"/>
    </source>
</evidence>
<name>M3XXC4_MUSPF</name>